<proteinExistence type="predicted"/>
<feature type="domain" description="HTH cro/C1-type" evidence="1">
    <location>
        <begin position="17"/>
        <end position="70"/>
    </location>
</feature>
<comment type="caution">
    <text evidence="2">The sequence shown here is derived from an EMBL/GenBank/DDBJ whole genome shotgun (WGS) entry which is preliminary data.</text>
</comment>
<dbReference type="InterPro" id="IPR043917">
    <property type="entry name" value="DUF5753"/>
</dbReference>
<keyword evidence="2" id="KW-0238">DNA-binding</keyword>
<dbReference type="Proteomes" id="UP000215223">
    <property type="component" value="Unassembled WGS sequence"/>
</dbReference>
<dbReference type="Gene3D" id="1.10.260.40">
    <property type="entry name" value="lambda repressor-like DNA-binding domains"/>
    <property type="match status" value="1"/>
</dbReference>
<dbReference type="SUPFAM" id="SSF47413">
    <property type="entry name" value="lambda repressor-like DNA-binding domains"/>
    <property type="match status" value="1"/>
</dbReference>
<dbReference type="CDD" id="cd00093">
    <property type="entry name" value="HTH_XRE"/>
    <property type="match status" value="1"/>
</dbReference>
<dbReference type="AlphaFoldDB" id="A0A229RGA3"/>
<evidence type="ECO:0000313" key="2">
    <source>
        <dbReference type="EMBL" id="OXM45677.1"/>
    </source>
</evidence>
<evidence type="ECO:0000259" key="1">
    <source>
        <dbReference type="PROSITE" id="PS50943"/>
    </source>
</evidence>
<sequence length="289" mass="33014">MGTLTPTAIKRWIALEMKRLREAAGYDRATAAERIGKATTVIAHIETSRNLPAPADLEILLKFYGVPEKVPRFLDLIKRAKRGRDWWINFDYGVFDWFNLYLGLETGAARISIVDLVGLHGLFQTRDYALALMREGRRWDNQAELETMVDLRMARQGILDRPGDAPQIWSIVDEGVLRRQVGGPAVMSAQLRHLMDLSERSNIDIQVLPFTAGAHGASDGTFIIIDYPAEFSGDPGTVYVENRREGLYYEDKEDLRRFRNTFERLQAQADHPGRTRNFLQNLARELNEH</sequence>
<dbReference type="SMART" id="SM00530">
    <property type="entry name" value="HTH_XRE"/>
    <property type="match status" value="1"/>
</dbReference>
<organism evidence="2 3">
    <name type="scientific">Amycolatopsis thailandensis</name>
    <dbReference type="NCBI Taxonomy" id="589330"/>
    <lineage>
        <taxon>Bacteria</taxon>
        <taxon>Bacillati</taxon>
        <taxon>Actinomycetota</taxon>
        <taxon>Actinomycetes</taxon>
        <taxon>Pseudonocardiales</taxon>
        <taxon>Pseudonocardiaceae</taxon>
        <taxon>Amycolatopsis</taxon>
    </lineage>
</organism>
<reference evidence="2 3" key="1">
    <citation type="submission" date="2017-07" db="EMBL/GenBank/DDBJ databases">
        <title>Amycolatopsis thailandensis Genome sequencing and assembly.</title>
        <authorList>
            <person name="Kaur N."/>
            <person name="Mayilraj S."/>
        </authorList>
    </citation>
    <scope>NUCLEOTIDE SEQUENCE [LARGE SCALE GENOMIC DNA]</scope>
    <source>
        <strain evidence="2 3">JCM 16380</strain>
    </source>
</reference>
<dbReference type="OrthoDB" id="4285266at2"/>
<dbReference type="InterPro" id="IPR001387">
    <property type="entry name" value="Cro/C1-type_HTH"/>
</dbReference>
<dbReference type="RefSeq" id="WP_093938787.1">
    <property type="nucleotide sequence ID" value="NZ_NMQT01000164.1"/>
</dbReference>
<dbReference type="InterPro" id="IPR010982">
    <property type="entry name" value="Lambda_DNA-bd_dom_sf"/>
</dbReference>
<evidence type="ECO:0000313" key="3">
    <source>
        <dbReference type="Proteomes" id="UP000215223"/>
    </source>
</evidence>
<dbReference type="Pfam" id="PF19054">
    <property type="entry name" value="DUF5753"/>
    <property type="match status" value="1"/>
</dbReference>
<name>A0A229RGA3_9PSEU</name>
<protein>
    <submittedName>
        <fullName evidence="2">DNA-binding protein</fullName>
    </submittedName>
</protein>
<gene>
    <name evidence="2" type="ORF">CFP71_38290</name>
</gene>
<dbReference type="GO" id="GO:0003677">
    <property type="term" value="F:DNA binding"/>
    <property type="evidence" value="ECO:0007669"/>
    <property type="project" value="UniProtKB-KW"/>
</dbReference>
<dbReference type="Pfam" id="PF13560">
    <property type="entry name" value="HTH_31"/>
    <property type="match status" value="1"/>
</dbReference>
<dbReference type="EMBL" id="NMQT01000164">
    <property type="protein sequence ID" value="OXM45677.1"/>
    <property type="molecule type" value="Genomic_DNA"/>
</dbReference>
<keyword evidence="3" id="KW-1185">Reference proteome</keyword>
<accession>A0A229RGA3</accession>
<dbReference type="PROSITE" id="PS50943">
    <property type="entry name" value="HTH_CROC1"/>
    <property type="match status" value="1"/>
</dbReference>